<accession>A0ABY2B9B8</accession>
<name>A0ABY2B9B8_9ACTN</name>
<evidence type="ECO:0000313" key="2">
    <source>
        <dbReference type="Proteomes" id="UP000295818"/>
    </source>
</evidence>
<comment type="caution">
    <text evidence="1">The sequence shown here is derived from an EMBL/GenBank/DDBJ whole genome shotgun (WGS) entry which is preliminary data.</text>
</comment>
<sequence length="51" mass="5363">MIGRIRTAEVPGLDYLGASAVSPFIVMVLPKVIKGSRGTAPADLDAPHSWT</sequence>
<protein>
    <submittedName>
        <fullName evidence="1">Uncharacterized protein</fullName>
    </submittedName>
</protein>
<reference evidence="1 2" key="1">
    <citation type="journal article" date="2015" name="Stand. Genomic Sci.">
        <title>Genomic Encyclopedia of Bacterial and Archaeal Type Strains, Phase III: the genomes of soil and plant-associated and newly described type strains.</title>
        <authorList>
            <person name="Whitman W.B."/>
            <person name="Woyke T."/>
            <person name="Klenk H.P."/>
            <person name="Zhou Y."/>
            <person name="Lilburn T.G."/>
            <person name="Beck B.J."/>
            <person name="De Vos P."/>
            <person name="Vandamme P."/>
            <person name="Eisen J.A."/>
            <person name="Garrity G."/>
            <person name="Hugenholtz P."/>
            <person name="Kyrpides N.C."/>
        </authorList>
    </citation>
    <scope>NUCLEOTIDE SEQUENCE [LARGE SCALE GENOMIC DNA]</scope>
    <source>
        <strain evidence="1 2">VKM Ac-2538</strain>
    </source>
</reference>
<gene>
    <name evidence="1" type="ORF">EV644_12693</name>
</gene>
<proteinExistence type="predicted"/>
<dbReference type="EMBL" id="SLWM01000026">
    <property type="protein sequence ID" value="TCO12350.1"/>
    <property type="molecule type" value="Genomic_DNA"/>
</dbReference>
<evidence type="ECO:0000313" key="1">
    <source>
        <dbReference type="EMBL" id="TCO12350.1"/>
    </source>
</evidence>
<dbReference type="Proteomes" id="UP000295818">
    <property type="component" value="Unassembled WGS sequence"/>
</dbReference>
<keyword evidence="2" id="KW-1185">Reference proteome</keyword>
<organism evidence="1 2">
    <name type="scientific">Kribbella orskensis</name>
    <dbReference type="NCBI Taxonomy" id="2512216"/>
    <lineage>
        <taxon>Bacteria</taxon>
        <taxon>Bacillati</taxon>
        <taxon>Actinomycetota</taxon>
        <taxon>Actinomycetes</taxon>
        <taxon>Propionibacteriales</taxon>
        <taxon>Kribbellaceae</taxon>
        <taxon>Kribbella</taxon>
    </lineage>
</organism>